<feature type="compositionally biased region" description="Polar residues" evidence="1">
    <location>
        <begin position="28"/>
        <end position="39"/>
    </location>
</feature>
<name>A0ABP0VYZ7_9BRYO</name>
<dbReference type="EMBL" id="OZ020107">
    <property type="protein sequence ID" value="CAK9259733.1"/>
    <property type="molecule type" value="Genomic_DNA"/>
</dbReference>
<proteinExistence type="predicted"/>
<keyword evidence="3" id="KW-1185">Reference proteome</keyword>
<accession>A0ABP0VYZ7</accession>
<sequence>MGGELQQAALPLNQTLERSHVVVSDENWNGTGAENFQKTKGQEGRQGGGRRMESSGAALVRLVGENSRDQTTTCKLQRE</sequence>
<reference evidence="2" key="1">
    <citation type="submission" date="2024-02" db="EMBL/GenBank/DDBJ databases">
        <authorList>
            <consortium name="ELIXIR-Norway"/>
            <consortium name="Elixir Norway"/>
        </authorList>
    </citation>
    <scope>NUCLEOTIDE SEQUENCE</scope>
</reference>
<organism evidence="2 3">
    <name type="scientific">Sphagnum jensenii</name>
    <dbReference type="NCBI Taxonomy" id="128206"/>
    <lineage>
        <taxon>Eukaryota</taxon>
        <taxon>Viridiplantae</taxon>
        <taxon>Streptophyta</taxon>
        <taxon>Embryophyta</taxon>
        <taxon>Bryophyta</taxon>
        <taxon>Sphagnophytina</taxon>
        <taxon>Sphagnopsida</taxon>
        <taxon>Sphagnales</taxon>
        <taxon>Sphagnaceae</taxon>
        <taxon>Sphagnum</taxon>
    </lineage>
</organism>
<gene>
    <name evidence="2" type="ORF">CSSPJE1EN1_LOCUS5211</name>
</gene>
<dbReference type="Proteomes" id="UP001497444">
    <property type="component" value="Chromosome 12"/>
</dbReference>
<evidence type="ECO:0000313" key="3">
    <source>
        <dbReference type="Proteomes" id="UP001497444"/>
    </source>
</evidence>
<protein>
    <submittedName>
        <fullName evidence="2">Uncharacterized protein</fullName>
    </submittedName>
</protein>
<feature type="region of interest" description="Disordered" evidence="1">
    <location>
        <begin position="28"/>
        <end position="53"/>
    </location>
</feature>
<evidence type="ECO:0000313" key="2">
    <source>
        <dbReference type="EMBL" id="CAK9259733.1"/>
    </source>
</evidence>
<evidence type="ECO:0000256" key="1">
    <source>
        <dbReference type="SAM" id="MobiDB-lite"/>
    </source>
</evidence>